<evidence type="ECO:0000256" key="4">
    <source>
        <dbReference type="ARBA" id="ARBA00006376"/>
    </source>
</evidence>
<dbReference type="InterPro" id="IPR049943">
    <property type="entry name" value="Ser_HO-MeTrfase-like"/>
</dbReference>
<dbReference type="AlphaFoldDB" id="A0A0L0J813"/>
<evidence type="ECO:0000256" key="14">
    <source>
        <dbReference type="PIRSR" id="PIRSR000412-50"/>
    </source>
</evidence>
<evidence type="ECO:0000256" key="10">
    <source>
        <dbReference type="ARBA" id="ARBA00022898"/>
    </source>
</evidence>
<dbReference type="InterPro" id="IPR039429">
    <property type="entry name" value="SHMT-like_dom"/>
</dbReference>
<dbReference type="PANTHER" id="PTHR11680">
    <property type="entry name" value="SERINE HYDROXYMETHYLTRANSFERASE"/>
    <property type="match status" value="1"/>
</dbReference>
<reference evidence="15 16" key="1">
    <citation type="submission" date="2015-10" db="EMBL/GenBank/DDBJ databases">
        <title>The world's first case of liver abscess caused by Pannonibacter phragmitetus.</title>
        <authorList>
            <person name="Ming D."/>
            <person name="Wang M."/>
            <person name="Zhou Y."/>
            <person name="Jiang T."/>
            <person name="Hu S."/>
        </authorList>
    </citation>
    <scope>NUCLEOTIDE SEQUENCE [LARGE SCALE GENOMIC DNA]</scope>
    <source>
        <strain evidence="15 16">31801</strain>
    </source>
</reference>
<comment type="subunit">
    <text evidence="5 13">Homodimer.</text>
</comment>
<dbReference type="InterPro" id="IPR015421">
    <property type="entry name" value="PyrdxlP-dep_Trfase_major"/>
</dbReference>
<comment type="function">
    <text evidence="12">Catalyzes the reversible interconversion of alpha-methyl-L-serine to D-alanine with tetrahydrofolate (THF) serving as the one-carbon carrier. Cannot use alpha-methyl-D-serine, L-serine, D-serine or L-alanine.</text>
</comment>
<dbReference type="InterPro" id="IPR019798">
    <property type="entry name" value="Ser_HO-MeTrfase_PLP_BS"/>
</dbReference>
<name>A0A0L0J813_9HYPH</name>
<evidence type="ECO:0000313" key="16">
    <source>
        <dbReference type="Proteomes" id="UP000064921"/>
    </source>
</evidence>
<evidence type="ECO:0000256" key="5">
    <source>
        <dbReference type="ARBA" id="ARBA00011738"/>
    </source>
</evidence>
<evidence type="ECO:0000256" key="11">
    <source>
        <dbReference type="ARBA" id="ARBA00051216"/>
    </source>
</evidence>
<dbReference type="InterPro" id="IPR015424">
    <property type="entry name" value="PyrdxlP-dep_Trfase"/>
</dbReference>
<dbReference type="HAMAP" id="MF_00051">
    <property type="entry name" value="SHMT"/>
    <property type="match status" value="1"/>
</dbReference>
<dbReference type="UniPathway" id="UPA00193"/>
<comment type="cofactor">
    <cofactor evidence="2 13 14">
        <name>pyridoxal 5'-phosphate</name>
        <dbReference type="ChEBI" id="CHEBI:597326"/>
    </cofactor>
</comment>
<dbReference type="PATRIC" id="fig|121719.5.peg.559"/>
<evidence type="ECO:0000256" key="9">
    <source>
        <dbReference type="ARBA" id="ARBA00022679"/>
    </source>
</evidence>
<proteinExistence type="inferred from homology"/>
<keyword evidence="8 13" id="KW-0028">Amino-acid biosynthesis</keyword>
<comment type="catalytic activity">
    <reaction evidence="1 13">
        <text>(6R)-5,10-methylene-5,6,7,8-tetrahydrofolate + glycine + H2O = (6S)-5,6,7,8-tetrahydrofolate + L-serine</text>
        <dbReference type="Rhea" id="RHEA:15481"/>
        <dbReference type="ChEBI" id="CHEBI:15377"/>
        <dbReference type="ChEBI" id="CHEBI:15636"/>
        <dbReference type="ChEBI" id="CHEBI:33384"/>
        <dbReference type="ChEBI" id="CHEBI:57305"/>
        <dbReference type="ChEBI" id="CHEBI:57453"/>
        <dbReference type="EC" id="2.1.2.1"/>
    </reaction>
</comment>
<keyword evidence="16" id="KW-1185">Reference proteome</keyword>
<keyword evidence="9 13" id="KW-0808">Transferase</keyword>
<feature type="modified residue" description="N6-(pyridoxal phosphate)lysine" evidence="13 14">
    <location>
        <position position="241"/>
    </location>
</feature>
<dbReference type="PANTHER" id="PTHR11680:SF35">
    <property type="entry name" value="SERINE HYDROXYMETHYLTRANSFERASE 1"/>
    <property type="match status" value="1"/>
</dbReference>
<dbReference type="KEGG" id="pphr:APZ00_22035"/>
<comment type="caution">
    <text evidence="13">Lacks conserved residue(s) required for the propagation of feature annotation.</text>
</comment>
<dbReference type="GO" id="GO:0008168">
    <property type="term" value="F:methyltransferase activity"/>
    <property type="evidence" value="ECO:0007669"/>
    <property type="project" value="UniProtKB-KW"/>
</dbReference>
<comment type="function">
    <text evidence="13">Catalyzes the reversible interconversion of serine and glycine with tetrahydrofolate (THF) serving as the one-carbon carrier. This reaction serves as the major source of one-carbon groups required for the biosynthesis of purines, thymidylate, methionine, and other important biomolecules. Also exhibits THF-independent aldolase activity toward beta-hydroxyamino acids, producing glycine and aldehydes, via a retro-aldol mechanism.</text>
</comment>
<comment type="catalytic activity">
    <reaction evidence="11">
        <text>(6R)-5,10-methylene-5,6,7,8-tetrahydrofolate + D-alanine + H2O = 2-methylserine + (6S)-5,6,7,8-tetrahydrofolate</text>
        <dbReference type="Rhea" id="RHEA:10064"/>
        <dbReference type="ChEBI" id="CHEBI:15377"/>
        <dbReference type="ChEBI" id="CHEBI:15636"/>
        <dbReference type="ChEBI" id="CHEBI:57416"/>
        <dbReference type="ChEBI" id="CHEBI:57453"/>
        <dbReference type="ChEBI" id="CHEBI:58275"/>
        <dbReference type="EC" id="2.1.2.7"/>
    </reaction>
</comment>
<dbReference type="InterPro" id="IPR015422">
    <property type="entry name" value="PyrdxlP-dep_Trfase_small"/>
</dbReference>
<dbReference type="EMBL" id="CP013068">
    <property type="protein sequence ID" value="ALV30308.1"/>
    <property type="molecule type" value="Genomic_DNA"/>
</dbReference>
<feature type="site" description="Plays an important role in substrate specificity" evidence="13">
    <location>
        <position position="240"/>
    </location>
</feature>
<dbReference type="InterPro" id="IPR001085">
    <property type="entry name" value="Ser_HO-MeTrfase"/>
</dbReference>
<dbReference type="Gene3D" id="3.40.640.10">
    <property type="entry name" value="Type I PLP-dependent aspartate aminotransferase-like (Major domain)"/>
    <property type="match status" value="1"/>
</dbReference>
<keyword evidence="6 13" id="KW-0963">Cytoplasm</keyword>
<dbReference type="GO" id="GO:0050413">
    <property type="term" value="F:D-alanine 2-hydroxymethyltransferase activity"/>
    <property type="evidence" value="ECO:0007669"/>
    <property type="project" value="UniProtKB-EC"/>
</dbReference>
<dbReference type="STRING" id="121719.APZ00_22035"/>
<dbReference type="GO" id="GO:0035999">
    <property type="term" value="P:tetrahydrofolate interconversion"/>
    <property type="evidence" value="ECO:0007669"/>
    <property type="project" value="UniProtKB-UniRule"/>
</dbReference>
<dbReference type="CDD" id="cd00378">
    <property type="entry name" value="SHMT"/>
    <property type="match status" value="1"/>
</dbReference>
<keyword evidence="15" id="KW-0489">Methyltransferase</keyword>
<dbReference type="GO" id="GO:0032259">
    <property type="term" value="P:methylation"/>
    <property type="evidence" value="ECO:0007669"/>
    <property type="project" value="UniProtKB-KW"/>
</dbReference>
<keyword evidence="7 13" id="KW-0554">One-carbon metabolism</keyword>
<evidence type="ECO:0000256" key="7">
    <source>
        <dbReference type="ARBA" id="ARBA00022563"/>
    </source>
</evidence>
<evidence type="ECO:0000256" key="2">
    <source>
        <dbReference type="ARBA" id="ARBA00001933"/>
    </source>
</evidence>
<comment type="pathway">
    <text evidence="13">Amino-acid biosynthesis; glycine biosynthesis; glycine from L-serine: step 1/1.</text>
</comment>
<comment type="subcellular location">
    <subcellularLocation>
        <location evidence="3 13">Cytoplasm</location>
    </subcellularLocation>
</comment>
<dbReference type="eggNOG" id="COG0112">
    <property type="taxonomic scope" value="Bacteria"/>
</dbReference>
<evidence type="ECO:0000256" key="12">
    <source>
        <dbReference type="ARBA" id="ARBA00057572"/>
    </source>
</evidence>
<dbReference type="Gene3D" id="3.90.1150.10">
    <property type="entry name" value="Aspartate Aminotransferase, domain 1"/>
    <property type="match status" value="1"/>
</dbReference>
<accession>A0A0L0J813</accession>
<feature type="binding site" evidence="13">
    <location>
        <begin position="136"/>
        <end position="138"/>
    </location>
    <ligand>
        <name>(6S)-5,6,7,8-tetrahydrofolate</name>
        <dbReference type="ChEBI" id="CHEBI:57453"/>
    </ligand>
</feature>
<dbReference type="NCBIfam" id="NF000586">
    <property type="entry name" value="PRK00011.1"/>
    <property type="match status" value="1"/>
</dbReference>
<dbReference type="FunFam" id="3.40.640.10:FF:000001">
    <property type="entry name" value="Serine hydroxymethyltransferase"/>
    <property type="match status" value="1"/>
</dbReference>
<dbReference type="Proteomes" id="UP000064921">
    <property type="component" value="Chromosome"/>
</dbReference>
<dbReference type="RefSeq" id="WP_050471412.1">
    <property type="nucleotide sequence ID" value="NZ_CM011124.1"/>
</dbReference>
<dbReference type="GO" id="GO:0019264">
    <property type="term" value="P:glycine biosynthetic process from serine"/>
    <property type="evidence" value="ECO:0007669"/>
    <property type="project" value="UniProtKB-UniRule"/>
</dbReference>
<comment type="pathway">
    <text evidence="13">One-carbon metabolism; tetrahydrofolate interconversion.</text>
</comment>
<evidence type="ECO:0000256" key="6">
    <source>
        <dbReference type="ARBA" id="ARBA00022490"/>
    </source>
</evidence>
<dbReference type="FunFam" id="3.90.1150.10:FF:000003">
    <property type="entry name" value="Serine hydroxymethyltransferase"/>
    <property type="match status" value="1"/>
</dbReference>
<feature type="binding site" evidence="13">
    <location>
        <position position="132"/>
    </location>
    <ligand>
        <name>(6S)-5,6,7,8-tetrahydrofolate</name>
        <dbReference type="ChEBI" id="CHEBI:57453"/>
    </ligand>
</feature>
<dbReference type="GO" id="GO:0030170">
    <property type="term" value="F:pyridoxal phosphate binding"/>
    <property type="evidence" value="ECO:0007669"/>
    <property type="project" value="UniProtKB-UniRule"/>
</dbReference>
<dbReference type="EC" id="2.1.2.1" evidence="13"/>
<dbReference type="PIRSF" id="PIRSF000412">
    <property type="entry name" value="SHMT"/>
    <property type="match status" value="1"/>
</dbReference>
<evidence type="ECO:0000256" key="3">
    <source>
        <dbReference type="ARBA" id="ARBA00004496"/>
    </source>
</evidence>
<sequence>MSDTLAGEPIYTGFFTQSLADADPDIFGAIQKEAGRQQHEIELIASENIVSKAVLEAQGSVLTNKYAEGYPGKRYYGGCQYVDIVETLAIERAKELFGAKFANVQPNSGSQMNQAVFLALLQPGDTFMGLDLNSGGHLTHGSPVNMSGKWFNVVSYGVRKDDHLLDMEEIERLAHEHKPKLIVAGGTAYSRVWDWKKFREIADAVGAYLMVDMAHIAGLVAGGAHPSPVPHAHVCTSTTHKSLRGPRGGLILTNDEDIAKKINSAVFPGLQGGPLMHVIAAKAVAFGEALRPEFKAYAAAVAANAKMLAQTLQEQGLDIVSGGTDNHLMLVDLRPKNATGKKAEAALGRANITCNKNGIPFDPEKPFVTSGVRLGTPAGTTRGFGLAEFREIGMLITEVLDGLKAANSEEGNAAVEAAVKAKVIELTSRFPIYPA</sequence>
<evidence type="ECO:0000256" key="8">
    <source>
        <dbReference type="ARBA" id="ARBA00022605"/>
    </source>
</evidence>
<gene>
    <name evidence="13 15" type="primary">glyA</name>
    <name evidence="15" type="ORF">APZ00_22035</name>
</gene>
<dbReference type="GO" id="GO:0004372">
    <property type="term" value="F:glycine hydroxymethyltransferase activity"/>
    <property type="evidence" value="ECO:0007669"/>
    <property type="project" value="UniProtKB-UniRule"/>
</dbReference>
<organism evidence="15 16">
    <name type="scientific">Pannonibacter phragmitetus</name>
    <dbReference type="NCBI Taxonomy" id="121719"/>
    <lineage>
        <taxon>Bacteria</taxon>
        <taxon>Pseudomonadati</taxon>
        <taxon>Pseudomonadota</taxon>
        <taxon>Alphaproteobacteria</taxon>
        <taxon>Hyphomicrobiales</taxon>
        <taxon>Stappiaceae</taxon>
        <taxon>Pannonibacter</taxon>
    </lineage>
</organism>
<keyword evidence="10 13" id="KW-0663">Pyridoxal phosphate</keyword>
<feature type="binding site" evidence="13">
    <location>
        <position position="256"/>
    </location>
    <ligand>
        <name>(6S)-5,6,7,8-tetrahydrofolate</name>
        <dbReference type="ChEBI" id="CHEBI:57453"/>
    </ligand>
</feature>
<dbReference type="PROSITE" id="PS00096">
    <property type="entry name" value="SHMT"/>
    <property type="match status" value="1"/>
</dbReference>
<protein>
    <recommendedName>
        <fullName evidence="13">Serine hydroxymethyltransferase</fullName>
        <shortName evidence="13">SHMT</shortName>
        <shortName evidence="13">Serine methylase</shortName>
        <ecNumber evidence="13">2.1.2.1</ecNumber>
    </recommendedName>
</protein>
<evidence type="ECO:0000313" key="15">
    <source>
        <dbReference type="EMBL" id="ALV30308.1"/>
    </source>
</evidence>
<evidence type="ECO:0000256" key="13">
    <source>
        <dbReference type="HAMAP-Rule" id="MF_00051"/>
    </source>
</evidence>
<evidence type="ECO:0000256" key="1">
    <source>
        <dbReference type="ARBA" id="ARBA00001528"/>
    </source>
</evidence>
<dbReference type="UniPathway" id="UPA00288">
    <property type="reaction ID" value="UER01023"/>
</dbReference>
<comment type="similarity">
    <text evidence="4 13">Belongs to the SHMT family.</text>
</comment>
<dbReference type="SUPFAM" id="SSF53383">
    <property type="entry name" value="PLP-dependent transferases"/>
    <property type="match status" value="1"/>
</dbReference>
<dbReference type="Pfam" id="PF00464">
    <property type="entry name" value="SHMT"/>
    <property type="match status" value="1"/>
</dbReference>
<dbReference type="GO" id="GO:0005829">
    <property type="term" value="C:cytosol"/>
    <property type="evidence" value="ECO:0007669"/>
    <property type="project" value="TreeGrafter"/>
</dbReference>